<dbReference type="GO" id="GO:0016787">
    <property type="term" value="F:hydrolase activity"/>
    <property type="evidence" value="ECO:0007669"/>
    <property type="project" value="UniProtKB-KW"/>
</dbReference>
<gene>
    <name evidence="1" type="ORF">DQ392_31785</name>
</gene>
<reference evidence="1 2" key="1">
    <citation type="submission" date="2018-06" db="EMBL/GenBank/DDBJ databases">
        <title>Streptomyces reniochalinae sp. nov. and Streptomyces diacarnus sp. nov. from marine sponges.</title>
        <authorList>
            <person name="Li L."/>
        </authorList>
    </citation>
    <scope>NUCLEOTIDE SEQUENCE [LARGE SCALE GENOMIC DNA]</scope>
    <source>
        <strain evidence="1 2">LHW50302</strain>
    </source>
</reference>
<comment type="caution">
    <text evidence="1">The sequence shown here is derived from an EMBL/GenBank/DDBJ whole genome shotgun (WGS) entry which is preliminary data.</text>
</comment>
<dbReference type="OrthoDB" id="5704902at2"/>
<sequence>MNDVEELKRFVVVHARGQQIPGQEELLAGIRTDEGDAPGSWVGEWVRAGEAHERGGRLLEAGRHYAMARFPYVDGPARQDAQDRCVRAYEQWRSRGSGIERLELDLPGGRVACWAAGLDGARRAPLLVVMGGIVTVKEQWGPALTRLARQGFAALVTELPGVGENAQRYEPDSWRMLSGILDALAGRADVSQTYAMALSFSGNLALRCAAEDDRIRGIVTTGAPVDAFFTDREWWPRVPRITADTLAHLTGASDGALPEELAGFALSRKQLSGLEIPVGYVASGRDEIIPPADPRTLAECVADCRTLELDDLHGAPHHVRETQLWCVATLLRMRAKRSVPAAVIGLLRGALAVRRRLAGAPRPAGPAG</sequence>
<organism evidence="1 2">
    <name type="scientific">Streptomyces reniochalinae</name>
    <dbReference type="NCBI Taxonomy" id="2250578"/>
    <lineage>
        <taxon>Bacteria</taxon>
        <taxon>Bacillati</taxon>
        <taxon>Actinomycetota</taxon>
        <taxon>Actinomycetes</taxon>
        <taxon>Kitasatosporales</taxon>
        <taxon>Streptomycetaceae</taxon>
        <taxon>Streptomyces</taxon>
    </lineage>
</organism>
<dbReference type="EMBL" id="QOIM01000050">
    <property type="protein sequence ID" value="RCG13601.1"/>
    <property type="molecule type" value="Genomic_DNA"/>
</dbReference>
<keyword evidence="1" id="KW-0378">Hydrolase</keyword>
<evidence type="ECO:0000313" key="1">
    <source>
        <dbReference type="EMBL" id="RCG13601.1"/>
    </source>
</evidence>
<dbReference type="InterPro" id="IPR010520">
    <property type="entry name" value="FrsA-like"/>
</dbReference>
<name>A0A367E6G9_9ACTN</name>
<dbReference type="AlphaFoldDB" id="A0A367E6G9"/>
<evidence type="ECO:0000313" key="2">
    <source>
        <dbReference type="Proteomes" id="UP000253507"/>
    </source>
</evidence>
<dbReference type="Pfam" id="PF06500">
    <property type="entry name" value="FrsA-like"/>
    <property type="match status" value="1"/>
</dbReference>
<dbReference type="SUPFAM" id="SSF53474">
    <property type="entry name" value="alpha/beta-Hydrolases"/>
    <property type="match status" value="1"/>
</dbReference>
<dbReference type="Gene3D" id="3.40.50.1820">
    <property type="entry name" value="alpha/beta hydrolase"/>
    <property type="match status" value="1"/>
</dbReference>
<dbReference type="Proteomes" id="UP000253507">
    <property type="component" value="Unassembled WGS sequence"/>
</dbReference>
<proteinExistence type="predicted"/>
<protein>
    <submittedName>
        <fullName evidence="1">Alpha/beta hydrolase</fullName>
    </submittedName>
</protein>
<dbReference type="InterPro" id="IPR029058">
    <property type="entry name" value="AB_hydrolase_fold"/>
</dbReference>
<accession>A0A367E6G9</accession>
<dbReference type="RefSeq" id="WP_114019178.1">
    <property type="nucleotide sequence ID" value="NZ_QOIM01000050.1"/>
</dbReference>
<keyword evidence="2" id="KW-1185">Reference proteome</keyword>